<proteinExistence type="predicted"/>
<dbReference type="Proteomes" id="UP001175227">
    <property type="component" value="Unassembled WGS sequence"/>
</dbReference>
<keyword evidence="1" id="KW-0472">Membrane</keyword>
<gene>
    <name evidence="2" type="ORF">IW261DRAFT_1612189</name>
</gene>
<evidence type="ECO:0000256" key="1">
    <source>
        <dbReference type="SAM" id="Phobius"/>
    </source>
</evidence>
<comment type="caution">
    <text evidence="2">The sequence shown here is derived from an EMBL/GenBank/DDBJ whole genome shotgun (WGS) entry which is preliminary data.</text>
</comment>
<keyword evidence="1" id="KW-0812">Transmembrane</keyword>
<dbReference type="AlphaFoldDB" id="A0AA39NTK1"/>
<name>A0AA39NTK1_9AGAR</name>
<keyword evidence="1" id="KW-1133">Transmembrane helix</keyword>
<protein>
    <submittedName>
        <fullName evidence="2">Uncharacterized protein</fullName>
    </submittedName>
</protein>
<organism evidence="2 3">
    <name type="scientific">Armillaria novae-zelandiae</name>
    <dbReference type="NCBI Taxonomy" id="153914"/>
    <lineage>
        <taxon>Eukaryota</taxon>
        <taxon>Fungi</taxon>
        <taxon>Dikarya</taxon>
        <taxon>Basidiomycota</taxon>
        <taxon>Agaricomycotina</taxon>
        <taxon>Agaricomycetes</taxon>
        <taxon>Agaricomycetidae</taxon>
        <taxon>Agaricales</taxon>
        <taxon>Marasmiineae</taxon>
        <taxon>Physalacriaceae</taxon>
        <taxon>Armillaria</taxon>
    </lineage>
</organism>
<reference evidence="2" key="1">
    <citation type="submission" date="2023-06" db="EMBL/GenBank/DDBJ databases">
        <authorList>
            <consortium name="Lawrence Berkeley National Laboratory"/>
            <person name="Ahrendt S."/>
            <person name="Sahu N."/>
            <person name="Indic B."/>
            <person name="Wong-Bajracharya J."/>
            <person name="Merenyi Z."/>
            <person name="Ke H.-M."/>
            <person name="Monk M."/>
            <person name="Kocsube S."/>
            <person name="Drula E."/>
            <person name="Lipzen A."/>
            <person name="Balint B."/>
            <person name="Henrissat B."/>
            <person name="Andreopoulos B."/>
            <person name="Martin F.M."/>
            <person name="Harder C.B."/>
            <person name="Rigling D."/>
            <person name="Ford K.L."/>
            <person name="Foster G.D."/>
            <person name="Pangilinan J."/>
            <person name="Papanicolaou A."/>
            <person name="Barry K."/>
            <person name="LaButti K."/>
            <person name="Viragh M."/>
            <person name="Koriabine M."/>
            <person name="Yan M."/>
            <person name="Riley R."/>
            <person name="Champramary S."/>
            <person name="Plett K.L."/>
            <person name="Tsai I.J."/>
            <person name="Slot J."/>
            <person name="Sipos G."/>
            <person name="Plett J."/>
            <person name="Nagy L.G."/>
            <person name="Grigoriev I.V."/>
        </authorList>
    </citation>
    <scope>NUCLEOTIDE SEQUENCE</scope>
    <source>
        <strain evidence="2">ICMP 16352</strain>
    </source>
</reference>
<keyword evidence="3" id="KW-1185">Reference proteome</keyword>
<evidence type="ECO:0000313" key="2">
    <source>
        <dbReference type="EMBL" id="KAK0471334.1"/>
    </source>
</evidence>
<sequence>MSLAGVVSLSDGVCLLGGRTAQLTWVSILVARNILRTASTLPRPSMATHFLPIAARLAAPTNDDIPWPTSRTLAAVITATGPPGDITICKIATAVLQAPSLPIPILPTSSCDEDFSSASSASGMMYPPLRLYSPINYIVAFFVVVVVFVPSTTSHEITPFLAFDGDYAHFPPLSTVATIPTTIGPSTATTGTIITVLLLFATVSTHCARPFATYMDSQFFYSPRTSPMVSSALFLHRVSLKAIHLVIATLVITR</sequence>
<accession>A0AA39NTK1</accession>
<evidence type="ECO:0000313" key="3">
    <source>
        <dbReference type="Proteomes" id="UP001175227"/>
    </source>
</evidence>
<feature type="transmembrane region" description="Helical" evidence="1">
    <location>
        <begin position="131"/>
        <end position="149"/>
    </location>
</feature>
<dbReference type="EMBL" id="JAUEPR010000052">
    <property type="protein sequence ID" value="KAK0471334.1"/>
    <property type="molecule type" value="Genomic_DNA"/>
</dbReference>